<evidence type="ECO:0000313" key="2">
    <source>
        <dbReference type="Proteomes" id="UP001239111"/>
    </source>
</evidence>
<evidence type="ECO:0000313" key="1">
    <source>
        <dbReference type="EMBL" id="KAJ8672486.1"/>
    </source>
</evidence>
<dbReference type="EMBL" id="CM056743">
    <property type="protein sequence ID" value="KAJ8672486.1"/>
    <property type="molecule type" value="Genomic_DNA"/>
</dbReference>
<proteinExistence type="predicted"/>
<comment type="caution">
    <text evidence="1">The sequence shown here is derived from an EMBL/GenBank/DDBJ whole genome shotgun (WGS) entry which is preliminary data.</text>
</comment>
<dbReference type="Proteomes" id="UP001239111">
    <property type="component" value="Chromosome 3"/>
</dbReference>
<reference evidence="1" key="1">
    <citation type="submission" date="2023-04" db="EMBL/GenBank/DDBJ databases">
        <title>A chromosome-level genome assembly of the parasitoid wasp Eretmocerus hayati.</title>
        <authorList>
            <person name="Zhong Y."/>
            <person name="Liu S."/>
            <person name="Liu Y."/>
        </authorList>
    </citation>
    <scope>NUCLEOTIDE SEQUENCE</scope>
    <source>
        <strain evidence="1">ZJU_SS_LIU_2023</strain>
    </source>
</reference>
<sequence>MKDSRSALPGACTLGHLIFLLQGHYIDVASDVELRAGASCFSRVYRVPGSCVGLEQCVHFMSLLQQDPFSAQSLIWQSLCSANIFDSTVCCPQLKNQEPNDQPSNDNQRGTTESGRPSQYSAPTRPLYPPYCGSATQLFNRVVGGQAATPGAWPWIANLGYMVSRNQAAFRCGGALISSRHILTAAHCVYGSNNLRFVRLGEYDIQSQNDGANPIDVQIQQSIIHPRYNPNVIQNDIAILKLSRDVEFTDAIHPICLPVANDIKNKNFVGKNPFVAGWGSTYFNGPPSNILLEAQIPVVGTEKCRASYSRVKNVLVDDRNLCAGLDGGGKDSCQGDSGGPLMYPVNSSFYIIGVVSNGYKCGLPGYPGVYARVSAYLDFILSNMN</sequence>
<keyword evidence="2" id="KW-1185">Reference proteome</keyword>
<name>A0ACC2NMX8_9HYME</name>
<gene>
    <name evidence="1" type="ORF">QAD02_003745</name>
</gene>
<organism evidence="1 2">
    <name type="scientific">Eretmocerus hayati</name>
    <dbReference type="NCBI Taxonomy" id="131215"/>
    <lineage>
        <taxon>Eukaryota</taxon>
        <taxon>Metazoa</taxon>
        <taxon>Ecdysozoa</taxon>
        <taxon>Arthropoda</taxon>
        <taxon>Hexapoda</taxon>
        <taxon>Insecta</taxon>
        <taxon>Pterygota</taxon>
        <taxon>Neoptera</taxon>
        <taxon>Endopterygota</taxon>
        <taxon>Hymenoptera</taxon>
        <taxon>Apocrita</taxon>
        <taxon>Proctotrupomorpha</taxon>
        <taxon>Chalcidoidea</taxon>
        <taxon>Aphelinidae</taxon>
        <taxon>Aphelininae</taxon>
        <taxon>Eretmocerus</taxon>
    </lineage>
</organism>
<accession>A0ACC2NMX8</accession>
<protein>
    <submittedName>
        <fullName evidence="1">Uncharacterized protein</fullName>
    </submittedName>
</protein>